<protein>
    <submittedName>
        <fullName evidence="2">Uncharacterized protein</fullName>
    </submittedName>
</protein>
<dbReference type="Proteomes" id="UP000625711">
    <property type="component" value="Unassembled WGS sequence"/>
</dbReference>
<reference evidence="2" key="1">
    <citation type="submission" date="2020-08" db="EMBL/GenBank/DDBJ databases">
        <title>Genome sequencing and assembly of the red palm weevil Rhynchophorus ferrugineus.</title>
        <authorList>
            <person name="Dias G.B."/>
            <person name="Bergman C.M."/>
            <person name="Manee M."/>
        </authorList>
    </citation>
    <scope>NUCLEOTIDE SEQUENCE</scope>
    <source>
        <strain evidence="2">AA-2017</strain>
        <tissue evidence="2">Whole larva</tissue>
    </source>
</reference>
<evidence type="ECO:0000313" key="2">
    <source>
        <dbReference type="EMBL" id="KAF7281651.1"/>
    </source>
</evidence>
<dbReference type="AlphaFoldDB" id="A0A834MEM7"/>
<dbReference type="EMBL" id="JAACXV010000232">
    <property type="protein sequence ID" value="KAF7281651.1"/>
    <property type="molecule type" value="Genomic_DNA"/>
</dbReference>
<comment type="caution">
    <text evidence="2">The sequence shown here is derived from an EMBL/GenBank/DDBJ whole genome shotgun (WGS) entry which is preliminary data.</text>
</comment>
<keyword evidence="3" id="KW-1185">Reference proteome</keyword>
<evidence type="ECO:0000256" key="1">
    <source>
        <dbReference type="SAM" id="SignalP"/>
    </source>
</evidence>
<accession>A0A834MEM7</accession>
<feature type="chain" id="PRO_5032433819" evidence="1">
    <location>
        <begin position="21"/>
        <end position="110"/>
    </location>
</feature>
<name>A0A834MEM7_RHYFE</name>
<organism evidence="2 3">
    <name type="scientific">Rhynchophorus ferrugineus</name>
    <name type="common">Red palm weevil</name>
    <name type="synonym">Curculio ferrugineus</name>
    <dbReference type="NCBI Taxonomy" id="354439"/>
    <lineage>
        <taxon>Eukaryota</taxon>
        <taxon>Metazoa</taxon>
        <taxon>Ecdysozoa</taxon>
        <taxon>Arthropoda</taxon>
        <taxon>Hexapoda</taxon>
        <taxon>Insecta</taxon>
        <taxon>Pterygota</taxon>
        <taxon>Neoptera</taxon>
        <taxon>Endopterygota</taxon>
        <taxon>Coleoptera</taxon>
        <taxon>Polyphaga</taxon>
        <taxon>Cucujiformia</taxon>
        <taxon>Curculionidae</taxon>
        <taxon>Dryophthorinae</taxon>
        <taxon>Rhynchophorus</taxon>
    </lineage>
</organism>
<keyword evidence="1" id="KW-0732">Signal</keyword>
<feature type="signal peptide" evidence="1">
    <location>
        <begin position="1"/>
        <end position="20"/>
    </location>
</feature>
<sequence>MQNTFTECLILLVLMACSNKMIHIQLEGNGDGPISSPARSAIYSQFPFIGGPTQRYFQTRFRSSMAFPKYGIDTRKWDTGSFGDRWSTSPFSPGRLLVGISYPGMESDVS</sequence>
<proteinExistence type="predicted"/>
<gene>
    <name evidence="2" type="ORF">GWI33_004503</name>
</gene>
<evidence type="ECO:0000313" key="3">
    <source>
        <dbReference type="Proteomes" id="UP000625711"/>
    </source>
</evidence>